<organism evidence="2 3">
    <name type="scientific">Natronorubrum thiooxidans</name>
    <dbReference type="NCBI Taxonomy" id="308853"/>
    <lineage>
        <taxon>Archaea</taxon>
        <taxon>Methanobacteriati</taxon>
        <taxon>Methanobacteriota</taxon>
        <taxon>Stenosarchaea group</taxon>
        <taxon>Halobacteria</taxon>
        <taxon>Halobacteriales</taxon>
        <taxon>Natrialbaceae</taxon>
        <taxon>Natronorubrum</taxon>
    </lineage>
</organism>
<dbReference type="Pfam" id="PF12760">
    <property type="entry name" value="Zn_ribbon_IS1595"/>
    <property type="match status" value="1"/>
</dbReference>
<dbReference type="EMBL" id="FTNR01000027">
    <property type="protein sequence ID" value="SIS20350.1"/>
    <property type="molecule type" value="Genomic_DNA"/>
</dbReference>
<name>A0A1N7H6K8_9EURY</name>
<keyword evidence="3" id="KW-1185">Reference proteome</keyword>
<protein>
    <submittedName>
        <fullName evidence="2">Transposase zinc-ribbon domain-containing protein</fullName>
    </submittedName>
</protein>
<reference evidence="3" key="1">
    <citation type="submission" date="2017-01" db="EMBL/GenBank/DDBJ databases">
        <authorList>
            <person name="Varghese N."/>
            <person name="Submissions S."/>
        </authorList>
    </citation>
    <scope>NUCLEOTIDE SEQUENCE [LARGE SCALE GENOMIC DNA]</scope>
    <source>
        <strain evidence="3">type strain: HArc-</strain>
    </source>
</reference>
<evidence type="ECO:0000313" key="2">
    <source>
        <dbReference type="EMBL" id="SIS20350.1"/>
    </source>
</evidence>
<dbReference type="InterPro" id="IPR051354">
    <property type="entry name" value="Transposase_27_IS1"/>
</dbReference>
<evidence type="ECO:0000259" key="1">
    <source>
        <dbReference type="Pfam" id="PF12760"/>
    </source>
</evidence>
<dbReference type="AlphaFoldDB" id="A0A1N7H6K8"/>
<dbReference type="Proteomes" id="UP000185936">
    <property type="component" value="Unassembled WGS sequence"/>
</dbReference>
<dbReference type="PANTHER" id="PTHR33293">
    <property type="entry name" value="INSERTION ELEMENT IS1 1 PROTEIN INSB-RELATED"/>
    <property type="match status" value="1"/>
</dbReference>
<gene>
    <name evidence="2" type="ORF">SAMN05421752_12731</name>
</gene>
<dbReference type="InterPro" id="IPR024442">
    <property type="entry name" value="Transposase_Zn_ribbon"/>
</dbReference>
<feature type="domain" description="Transposase zinc-ribbon" evidence="1">
    <location>
        <begin position="9"/>
        <end position="56"/>
    </location>
</feature>
<accession>A0A1N7H6K8</accession>
<evidence type="ECO:0000313" key="3">
    <source>
        <dbReference type="Proteomes" id="UP000185936"/>
    </source>
</evidence>
<dbReference type="PANTHER" id="PTHR33293:SF1">
    <property type="entry name" value="INSERTION ELEMENT IS1 1 PROTEIN INSB-RELATED"/>
    <property type="match status" value="1"/>
</dbReference>
<dbReference type="STRING" id="308853.SAMN05421752_12731"/>
<sequence length="142" mass="16674">MFPVEVFRSETSAANLLEQVRWREGLQCPRCQSESVIKYGSYREYQRYRCKNCGRTFNDKTGTIFAHAKIGLDKLLFAFYSLLRFNTSIRQLDAEFDVSYRSLHRRVERFARTLDAPRIDLVGPVEIDEFYVSAGKKGRERD</sequence>
<proteinExistence type="predicted"/>